<dbReference type="Pfam" id="PF13088">
    <property type="entry name" value="BNR_2"/>
    <property type="match status" value="1"/>
</dbReference>
<gene>
    <name evidence="4" type="ORF">CYMTET_35065</name>
</gene>
<keyword evidence="2" id="KW-0812">Transmembrane</keyword>
<feature type="domain" description="Sialidase" evidence="3">
    <location>
        <begin position="155"/>
        <end position="386"/>
    </location>
</feature>
<evidence type="ECO:0000259" key="3">
    <source>
        <dbReference type="Pfam" id="PF13088"/>
    </source>
</evidence>
<dbReference type="InterPro" id="IPR036278">
    <property type="entry name" value="Sialidase_sf"/>
</dbReference>
<feature type="compositionally biased region" description="Basic and acidic residues" evidence="1">
    <location>
        <begin position="94"/>
        <end position="103"/>
    </location>
</feature>
<proteinExistence type="predicted"/>
<dbReference type="CDD" id="cd15482">
    <property type="entry name" value="Sialidase_non-viral"/>
    <property type="match status" value="1"/>
</dbReference>
<keyword evidence="2" id="KW-0472">Membrane</keyword>
<feature type="region of interest" description="Disordered" evidence="1">
    <location>
        <begin position="53"/>
        <end position="116"/>
    </location>
</feature>
<dbReference type="Gene3D" id="2.120.10.10">
    <property type="match status" value="1"/>
</dbReference>
<organism evidence="4 5">
    <name type="scientific">Cymbomonas tetramitiformis</name>
    <dbReference type="NCBI Taxonomy" id="36881"/>
    <lineage>
        <taxon>Eukaryota</taxon>
        <taxon>Viridiplantae</taxon>
        <taxon>Chlorophyta</taxon>
        <taxon>Pyramimonadophyceae</taxon>
        <taxon>Pyramimonadales</taxon>
        <taxon>Pyramimonadaceae</taxon>
        <taxon>Cymbomonas</taxon>
    </lineage>
</organism>
<evidence type="ECO:0000256" key="1">
    <source>
        <dbReference type="SAM" id="MobiDB-lite"/>
    </source>
</evidence>
<dbReference type="Proteomes" id="UP001190700">
    <property type="component" value="Unassembled WGS sequence"/>
</dbReference>
<dbReference type="InterPro" id="IPR011040">
    <property type="entry name" value="Sialidase"/>
</dbReference>
<comment type="caution">
    <text evidence="4">The sequence shown here is derived from an EMBL/GenBank/DDBJ whole genome shotgun (WGS) entry which is preliminary data.</text>
</comment>
<keyword evidence="5" id="KW-1185">Reference proteome</keyword>
<dbReference type="PANTHER" id="PTHR43752:SF2">
    <property type="entry name" value="BNR_ASP-BOX REPEAT FAMILY PROTEIN"/>
    <property type="match status" value="1"/>
</dbReference>
<name>A0AAE0F9U4_9CHLO</name>
<accession>A0AAE0F9U4</accession>
<dbReference type="PANTHER" id="PTHR43752">
    <property type="entry name" value="BNR/ASP-BOX REPEAT FAMILY PROTEIN"/>
    <property type="match status" value="1"/>
</dbReference>
<feature type="transmembrane region" description="Helical" evidence="2">
    <location>
        <begin position="21"/>
        <end position="44"/>
    </location>
</feature>
<protein>
    <recommendedName>
        <fullName evidence="3">Sialidase domain-containing protein</fullName>
    </recommendedName>
</protein>
<feature type="compositionally biased region" description="Low complexity" evidence="1">
    <location>
        <begin position="60"/>
        <end position="74"/>
    </location>
</feature>
<evidence type="ECO:0000256" key="2">
    <source>
        <dbReference type="SAM" id="Phobius"/>
    </source>
</evidence>
<dbReference type="AlphaFoldDB" id="A0AAE0F9U4"/>
<dbReference type="EMBL" id="LGRX02022289">
    <property type="protein sequence ID" value="KAK3255772.1"/>
    <property type="molecule type" value="Genomic_DNA"/>
</dbReference>
<sequence>MVVLRAKGVRNSRACLPSRIAVLRMVIFGGFLSLSLVLPITVLFSNRLPAFETDGKQQRPSASTSPMSSEHSTSVLPRLRGSINGHGPETNEAETNKEGRAEVAAKAPPKAHRTRDSLLTVSGAKLISKEFLWPLGYAPFNNAHASSIIEIEPDEFLVAYFGGSKEGAKDVAIWTSRKQADAKVWDPPVMVVDESGVPLWNPVLFKVPATGEVLLFFKIGHSPESWTGHLQRSSDGGRTWGSPTALPAGIVGPAKNKPVYGMEDGAIYCPSSTESYQAWSAWVEVTRDNGVTWQRLGPIVVPGINKGVIQPSIFFTNEGHLRAFCRSSRQIGKVVTSTSYDGGYQWPPASPTDVPNPNCGFDVVKLTDGRVVMVHNTVNRAVLEVSPVPRACPSSIACFG</sequence>
<evidence type="ECO:0000313" key="4">
    <source>
        <dbReference type="EMBL" id="KAK3255772.1"/>
    </source>
</evidence>
<feature type="non-terminal residue" evidence="4">
    <location>
        <position position="400"/>
    </location>
</feature>
<reference evidence="4 5" key="1">
    <citation type="journal article" date="2015" name="Genome Biol. Evol.">
        <title>Comparative Genomics of a Bacterivorous Green Alga Reveals Evolutionary Causalities and Consequences of Phago-Mixotrophic Mode of Nutrition.</title>
        <authorList>
            <person name="Burns J.A."/>
            <person name="Paasch A."/>
            <person name="Narechania A."/>
            <person name="Kim E."/>
        </authorList>
    </citation>
    <scope>NUCLEOTIDE SEQUENCE [LARGE SCALE GENOMIC DNA]</scope>
    <source>
        <strain evidence="4 5">PLY_AMNH</strain>
    </source>
</reference>
<keyword evidence="2" id="KW-1133">Transmembrane helix</keyword>
<dbReference type="SUPFAM" id="SSF50939">
    <property type="entry name" value="Sialidases"/>
    <property type="match status" value="1"/>
</dbReference>
<evidence type="ECO:0000313" key="5">
    <source>
        <dbReference type="Proteomes" id="UP001190700"/>
    </source>
</evidence>